<evidence type="ECO:0000256" key="13">
    <source>
        <dbReference type="SAM" id="MobiDB-lite"/>
    </source>
</evidence>
<dbReference type="CDD" id="cd00075">
    <property type="entry name" value="HATPase"/>
    <property type="match status" value="1"/>
</dbReference>
<organism evidence="16 17">
    <name type="scientific">Pseudoxanthobacter soli DSM 19599</name>
    <dbReference type="NCBI Taxonomy" id="1123029"/>
    <lineage>
        <taxon>Bacteria</taxon>
        <taxon>Pseudomonadati</taxon>
        <taxon>Pseudomonadota</taxon>
        <taxon>Alphaproteobacteria</taxon>
        <taxon>Hyphomicrobiales</taxon>
        <taxon>Segnochrobactraceae</taxon>
        <taxon>Pseudoxanthobacter</taxon>
    </lineage>
</organism>
<evidence type="ECO:0000256" key="6">
    <source>
        <dbReference type="ARBA" id="ARBA00022692"/>
    </source>
</evidence>
<evidence type="ECO:0000256" key="5">
    <source>
        <dbReference type="ARBA" id="ARBA00022679"/>
    </source>
</evidence>
<evidence type="ECO:0000256" key="3">
    <source>
        <dbReference type="ARBA" id="ARBA00012438"/>
    </source>
</evidence>
<dbReference type="FunFam" id="3.40.50.300:FF:000483">
    <property type="entry name" value="Sensor histidine kinase KdpD"/>
    <property type="match status" value="1"/>
</dbReference>
<dbReference type="Gene3D" id="3.40.50.300">
    <property type="entry name" value="P-loop containing nucleotide triphosphate hydrolases"/>
    <property type="match status" value="1"/>
</dbReference>
<dbReference type="Pfam" id="PF00582">
    <property type="entry name" value="Usp"/>
    <property type="match status" value="1"/>
</dbReference>
<gene>
    <name evidence="16" type="ORF">SAMN02745172_01505</name>
</gene>
<dbReference type="PANTHER" id="PTHR45569">
    <property type="entry name" value="SENSOR PROTEIN KDPD"/>
    <property type="match status" value="1"/>
</dbReference>
<dbReference type="Proteomes" id="UP000186406">
    <property type="component" value="Unassembled WGS sequence"/>
</dbReference>
<keyword evidence="9" id="KW-0067">ATP-binding</keyword>
<evidence type="ECO:0000256" key="10">
    <source>
        <dbReference type="ARBA" id="ARBA00022989"/>
    </source>
</evidence>
<dbReference type="Pfam" id="PF00512">
    <property type="entry name" value="HisKA"/>
    <property type="match status" value="1"/>
</dbReference>
<dbReference type="PRINTS" id="PR00344">
    <property type="entry name" value="BCTRLSENSOR"/>
</dbReference>
<proteinExistence type="predicted"/>
<dbReference type="SUPFAM" id="SSF52402">
    <property type="entry name" value="Adenine nucleotide alpha hydrolases-like"/>
    <property type="match status" value="1"/>
</dbReference>
<dbReference type="STRING" id="1123029.SAMN02745172_01505"/>
<evidence type="ECO:0000256" key="14">
    <source>
        <dbReference type="SAM" id="Phobius"/>
    </source>
</evidence>
<dbReference type="InterPro" id="IPR003852">
    <property type="entry name" value="Sig_transdc_His_kinase_KdpD_N"/>
</dbReference>
<evidence type="ECO:0000256" key="11">
    <source>
        <dbReference type="ARBA" id="ARBA00023012"/>
    </source>
</evidence>
<protein>
    <recommendedName>
        <fullName evidence="3">histidine kinase</fullName>
        <ecNumber evidence="3">2.7.13.3</ecNumber>
    </recommendedName>
</protein>
<dbReference type="SUPFAM" id="SSF47384">
    <property type="entry name" value="Homodimeric domain of signal transducing histidine kinase"/>
    <property type="match status" value="1"/>
</dbReference>
<evidence type="ECO:0000256" key="4">
    <source>
        <dbReference type="ARBA" id="ARBA00022553"/>
    </source>
</evidence>
<keyword evidence="12 14" id="KW-0472">Membrane</keyword>
<dbReference type="EMBL" id="FRXO01000002">
    <property type="protein sequence ID" value="SHO63638.1"/>
    <property type="molecule type" value="Genomic_DNA"/>
</dbReference>
<evidence type="ECO:0000313" key="16">
    <source>
        <dbReference type="EMBL" id="SHO63638.1"/>
    </source>
</evidence>
<dbReference type="SMART" id="SM00387">
    <property type="entry name" value="HATPase_c"/>
    <property type="match status" value="1"/>
</dbReference>
<feature type="domain" description="Histidine kinase" evidence="15">
    <location>
        <begin position="689"/>
        <end position="906"/>
    </location>
</feature>
<evidence type="ECO:0000256" key="7">
    <source>
        <dbReference type="ARBA" id="ARBA00022741"/>
    </source>
</evidence>
<dbReference type="InterPro" id="IPR003018">
    <property type="entry name" value="GAF"/>
</dbReference>
<dbReference type="Gene3D" id="3.40.50.620">
    <property type="entry name" value="HUPs"/>
    <property type="match status" value="1"/>
</dbReference>
<keyword evidence="8 16" id="KW-0418">Kinase</keyword>
<comment type="catalytic activity">
    <reaction evidence="1">
        <text>ATP + protein L-histidine = ADP + protein N-phospho-L-histidine.</text>
        <dbReference type="EC" id="2.7.13.3"/>
    </reaction>
</comment>
<dbReference type="AlphaFoldDB" id="A0A1M7ZFJ1"/>
<dbReference type="InterPro" id="IPR003661">
    <property type="entry name" value="HisK_dim/P_dom"/>
</dbReference>
<dbReference type="Pfam" id="PF13492">
    <property type="entry name" value="GAF_3"/>
    <property type="match status" value="1"/>
</dbReference>
<evidence type="ECO:0000256" key="9">
    <source>
        <dbReference type="ARBA" id="ARBA00022840"/>
    </source>
</evidence>
<keyword evidence="10 14" id="KW-1133">Transmembrane helix</keyword>
<keyword evidence="7" id="KW-0547">Nucleotide-binding</keyword>
<dbReference type="InterPro" id="IPR003594">
    <property type="entry name" value="HATPase_dom"/>
</dbReference>
<dbReference type="Gene3D" id="3.30.450.40">
    <property type="match status" value="1"/>
</dbReference>
<keyword evidence="4" id="KW-0597">Phosphoprotein</keyword>
<dbReference type="InterPro" id="IPR005467">
    <property type="entry name" value="His_kinase_dom"/>
</dbReference>
<dbReference type="InterPro" id="IPR027417">
    <property type="entry name" value="P-loop_NTPase"/>
</dbReference>
<evidence type="ECO:0000313" key="17">
    <source>
        <dbReference type="Proteomes" id="UP000186406"/>
    </source>
</evidence>
<dbReference type="CDD" id="cd01987">
    <property type="entry name" value="USP_KdpD-like"/>
    <property type="match status" value="1"/>
</dbReference>
<dbReference type="OrthoDB" id="9806130at2"/>
<dbReference type="SUPFAM" id="SSF55781">
    <property type="entry name" value="GAF domain-like"/>
    <property type="match status" value="1"/>
</dbReference>
<dbReference type="Gene3D" id="1.10.287.130">
    <property type="match status" value="1"/>
</dbReference>
<name>A0A1M7ZFJ1_9HYPH</name>
<feature type="transmembrane region" description="Helical" evidence="14">
    <location>
        <begin position="495"/>
        <end position="513"/>
    </location>
</feature>
<dbReference type="GO" id="GO:0005524">
    <property type="term" value="F:ATP binding"/>
    <property type="evidence" value="ECO:0007669"/>
    <property type="project" value="UniProtKB-KW"/>
</dbReference>
<dbReference type="InterPro" id="IPR014729">
    <property type="entry name" value="Rossmann-like_a/b/a_fold"/>
</dbReference>
<dbReference type="InterPro" id="IPR036097">
    <property type="entry name" value="HisK_dim/P_sf"/>
</dbReference>
<evidence type="ECO:0000256" key="1">
    <source>
        <dbReference type="ARBA" id="ARBA00000085"/>
    </source>
</evidence>
<feature type="transmembrane region" description="Helical" evidence="14">
    <location>
        <begin position="416"/>
        <end position="435"/>
    </location>
</feature>
<dbReference type="Pfam" id="PF02702">
    <property type="entry name" value="KdpD"/>
    <property type="match status" value="1"/>
</dbReference>
<dbReference type="Gene3D" id="3.30.565.10">
    <property type="entry name" value="Histidine kinase-like ATPase, C-terminal domain"/>
    <property type="match status" value="1"/>
</dbReference>
<dbReference type="InterPro" id="IPR038318">
    <property type="entry name" value="KdpD_sf"/>
</dbReference>
<dbReference type="Gene3D" id="1.20.120.620">
    <property type="entry name" value="Backbone structure of the membrane domain of e. Coli histidine kinase receptor kdpd"/>
    <property type="match status" value="1"/>
</dbReference>
<dbReference type="InterPro" id="IPR036890">
    <property type="entry name" value="HATPase_C_sf"/>
</dbReference>
<feature type="region of interest" description="Disordered" evidence="13">
    <location>
        <begin position="1"/>
        <end position="25"/>
    </location>
</feature>
<dbReference type="Pfam" id="PF13493">
    <property type="entry name" value="DUF4118"/>
    <property type="match status" value="1"/>
</dbReference>
<dbReference type="GO" id="GO:0000155">
    <property type="term" value="F:phosphorelay sensor kinase activity"/>
    <property type="evidence" value="ECO:0007669"/>
    <property type="project" value="InterPro"/>
</dbReference>
<evidence type="ECO:0000256" key="8">
    <source>
        <dbReference type="ARBA" id="ARBA00022777"/>
    </source>
</evidence>
<dbReference type="SUPFAM" id="SSF55874">
    <property type="entry name" value="ATPase domain of HSP90 chaperone/DNA topoisomerase II/histidine kinase"/>
    <property type="match status" value="1"/>
</dbReference>
<evidence type="ECO:0000256" key="2">
    <source>
        <dbReference type="ARBA" id="ARBA00004141"/>
    </source>
</evidence>
<dbReference type="InterPro" id="IPR029016">
    <property type="entry name" value="GAF-like_dom_sf"/>
</dbReference>
<evidence type="ECO:0000256" key="12">
    <source>
        <dbReference type="ARBA" id="ARBA00023136"/>
    </source>
</evidence>
<dbReference type="PANTHER" id="PTHR45569:SF1">
    <property type="entry name" value="SENSOR PROTEIN KDPD"/>
    <property type="match status" value="1"/>
</dbReference>
<dbReference type="GO" id="GO:0005886">
    <property type="term" value="C:plasma membrane"/>
    <property type="evidence" value="ECO:0007669"/>
    <property type="project" value="TreeGrafter"/>
</dbReference>
<dbReference type="InterPro" id="IPR004358">
    <property type="entry name" value="Sig_transdc_His_kin-like_C"/>
</dbReference>
<dbReference type="InterPro" id="IPR052023">
    <property type="entry name" value="Histidine_kinase_KdpD"/>
</dbReference>
<dbReference type="EC" id="2.7.13.3" evidence="3"/>
<accession>A0A1M7ZFJ1</accession>
<keyword evidence="17" id="KW-1185">Reference proteome</keyword>
<feature type="transmembrane region" description="Helical" evidence="14">
    <location>
        <begin position="447"/>
        <end position="475"/>
    </location>
</feature>
<dbReference type="Pfam" id="PF02518">
    <property type="entry name" value="HATPase_c"/>
    <property type="match status" value="1"/>
</dbReference>
<dbReference type="InterPro" id="IPR025201">
    <property type="entry name" value="KdpD_TM"/>
</dbReference>
<keyword evidence="5" id="KW-0808">Transferase</keyword>
<dbReference type="GO" id="GO:0005737">
    <property type="term" value="C:cytoplasm"/>
    <property type="evidence" value="ECO:0007669"/>
    <property type="project" value="UniProtKB-ARBA"/>
</dbReference>
<dbReference type="CDD" id="cd00082">
    <property type="entry name" value="HisKA"/>
    <property type="match status" value="1"/>
</dbReference>
<feature type="compositionally biased region" description="Basic and acidic residues" evidence="13">
    <location>
        <begin position="1"/>
        <end position="23"/>
    </location>
</feature>
<comment type="subcellular location">
    <subcellularLocation>
        <location evidence="2">Membrane</location>
        <topology evidence="2">Multi-pass membrane protein</topology>
    </subcellularLocation>
</comment>
<dbReference type="PROSITE" id="PS50109">
    <property type="entry name" value="HIS_KIN"/>
    <property type="match status" value="1"/>
</dbReference>
<dbReference type="SMART" id="SM00388">
    <property type="entry name" value="HisKA"/>
    <property type="match status" value="1"/>
</dbReference>
<evidence type="ECO:0000259" key="15">
    <source>
        <dbReference type="PROSITE" id="PS50109"/>
    </source>
</evidence>
<dbReference type="RefSeq" id="WP_084564204.1">
    <property type="nucleotide sequence ID" value="NZ_FRXO01000002.1"/>
</dbReference>
<keyword evidence="6 14" id="KW-0812">Transmembrane</keyword>
<dbReference type="InterPro" id="IPR006016">
    <property type="entry name" value="UspA"/>
</dbReference>
<reference evidence="16 17" key="1">
    <citation type="submission" date="2016-12" db="EMBL/GenBank/DDBJ databases">
        <authorList>
            <person name="Song W.-J."/>
            <person name="Kurnit D.M."/>
        </authorList>
    </citation>
    <scope>NUCLEOTIDE SEQUENCE [LARGE SCALE GENOMIC DNA]</scope>
    <source>
        <strain evidence="16 17">DSM 19599</strain>
    </source>
</reference>
<keyword evidence="11" id="KW-0902">Two-component regulatory system</keyword>
<sequence length="917" mass="98935">MPQDHGQDRHPERSPDRAERGRPSPEALLAAAHKEGRGRLKIFLGAAPGVGKTYEMLQSGRARLAAGVDVVIGVVETHGRTETARLVEGLEIVPRRREAYKGRVLEEMDLDALLARRPALALVDELAHTNGPGSRHPKRYMDVEDLLAAGIDVYTTLNIQHVESLNDVVAQITRVRVHETVPDHVLEAADDIEVVDLAPGDLIGRLNEGKIYMPGTAERAVANFFTVGNLTALRELALRRTAERVDDQLLTHMQAHAIDGPWAAGERVMVCVSEDPRSAALVRYAKRLADRLRAPWTALYVEGRRSHALDEAARDRIADALRLAEHLGGEAETLPAGDRRIADDVLAAARSRNVTHIIIGKSNRSRWFEILHGSVVHELVRGAGQISVHVIAGEAISGPPAPAPARTRPRPAERPGFPYVVAVAAIAAALVAGRLSQSLVGIENIDLMFLTAIIAVAVRFGLMPALFATVLGSLAYNFFFLPPLYTLTIADPTNILTFAIFTALTLVVSNLAGRARAQAVAARSRARTTEALYSFSRKLAAVGTLDDLLWATAYQIASMLKVRVVVLLSDESGFSVRVGYPPEDMLDPADIAAAKWAFEHDSPAGRDSDTLPGGKWLFLPLRTGRGALGVVGLDRDKPGPLLTGEQRRLTEALIDQAALAIERIRLVADIEAARRAAEADRLRQALLSSISHDLRTPLASVLGAAGTLADFTAVLTDDQRTELVSTIQEEAERLNRFIVNLLDMTRLEAGAVVPRLALNDPGEIVGAVAARAAKLPGGHKIDVSLAPGLPMVEVDPVLMEQALFNLIDNAAKFAPEGSPIAVQGAVDGRDLVLQVIDCGPGIPDAHLEQVFSKFYRLEKSDRVRAGTGLGLSICRGFIEAMGGSVSAANRRDREGAVFTIRLPVPATPRRLDTERRG</sequence>